<accession>F1AX93</accession>
<evidence type="ECO:0000256" key="1">
    <source>
        <dbReference type="SAM" id="MobiDB-lite"/>
    </source>
</evidence>
<feature type="compositionally biased region" description="Basic and acidic residues" evidence="1">
    <location>
        <begin position="351"/>
        <end position="360"/>
    </location>
</feature>
<protein>
    <submittedName>
        <fullName evidence="2">PP222</fullName>
    </submittedName>
</protein>
<proteinExistence type="predicted"/>
<organismHost>
    <name type="scientific">Homo sapiens</name>
    <name type="common">Human</name>
    <dbReference type="NCBI Taxonomy" id="9606"/>
</organismHost>
<feature type="region of interest" description="Disordered" evidence="1">
    <location>
        <begin position="307"/>
        <end position="360"/>
    </location>
</feature>
<sequence>MRAFSGSSLIKRVRFIEHRVQRRGGSSSTEYAANQTSSRSMYYLLTQNVAHVARGHVRVVLLPVDEDGAVPRDHEHGLLHGEQVVLKHGLVLHVLALLGGHRGRAVPAQPLVQTLAVAATALLREGVAHGAHEPGLPGRAAEHGHGVVEPGACVREQDGAVPVGEGVRAAAVVDAVADPVAHCGDQPVHDAVEHHVLRHLDGDVADHGPHVREAVARAGHAPAPVHQEHQHAVRDHGRAVALVEVAARRAHGGRHVRARDRAHVLGGHVQHSPGLRGAREGLLPADVDGRRRCCDHLAGVHHQVGHRVHGHVAHAPDPRSERRPRHAHERRLERDYGEDGGQNLLLVGHDGSARGVDDLH</sequence>
<evidence type="ECO:0000313" key="2">
    <source>
        <dbReference type="EMBL" id="ADY76862.1"/>
    </source>
</evidence>
<evidence type="ECO:0000313" key="3">
    <source>
        <dbReference type="Proteomes" id="UP000103309"/>
    </source>
</evidence>
<organism evidence="2 3">
    <name type="scientific">Orf virus</name>
    <name type="common">ORFV</name>
    <dbReference type="NCBI Taxonomy" id="10258"/>
    <lineage>
        <taxon>Viruses</taxon>
        <taxon>Varidnaviria</taxon>
        <taxon>Bamfordvirae</taxon>
        <taxon>Nucleocytoviricota</taxon>
        <taxon>Pokkesviricetes</taxon>
        <taxon>Chitovirales</taxon>
        <taxon>Poxviridae</taxon>
        <taxon>Chordopoxvirinae</taxon>
        <taxon>Parapoxvirus</taxon>
        <taxon>Parapoxvirus orf</taxon>
    </lineage>
</organism>
<name>F1AX93_ORFV</name>
<reference evidence="2 3" key="1">
    <citation type="submission" date="2010-04" db="EMBL/GenBank/DDBJ databases">
        <title>Novel immune-modulators identified by a rapid, functional screen of the Parapox virus genome.</title>
        <authorList>
            <person name="McGuire M.J."/>
            <person name="Sykes K.F."/>
            <person name="Johnston S.A."/>
        </authorList>
    </citation>
    <scope>NUCLEOTIDE SEQUENCE [LARGE SCALE GENOMIC DNA]</scope>
    <source>
        <strain evidence="2">D1701</strain>
    </source>
</reference>
<organismHost>
    <name type="scientific">Capra hircus</name>
    <name type="common">Goat</name>
    <dbReference type="NCBI Taxonomy" id="9925"/>
</organismHost>
<dbReference type="EMBL" id="HM133903">
    <property type="protein sequence ID" value="ADY76862.1"/>
    <property type="molecule type" value="Genomic_DNA"/>
</dbReference>
<dbReference type="Proteomes" id="UP000103309">
    <property type="component" value="Segment"/>
</dbReference>
<organismHost>
    <name type="scientific">Ovis aries</name>
    <name type="common">Sheep</name>
    <dbReference type="NCBI Taxonomy" id="9940"/>
</organismHost>